<name>A0A9X2L8R1_9PROT</name>
<keyword evidence="3" id="KW-1003">Cell membrane</keyword>
<feature type="domain" description="Type II secretion system protein GspC N-terminal" evidence="9">
    <location>
        <begin position="24"/>
        <end position="153"/>
    </location>
</feature>
<evidence type="ECO:0000313" key="10">
    <source>
        <dbReference type="EMBL" id="MCQ8185053.1"/>
    </source>
</evidence>
<dbReference type="SUPFAM" id="SSF50156">
    <property type="entry name" value="PDZ domain-like"/>
    <property type="match status" value="1"/>
</dbReference>
<evidence type="ECO:0000256" key="7">
    <source>
        <dbReference type="ARBA" id="ARBA00022989"/>
    </source>
</evidence>
<comment type="subcellular location">
    <subcellularLocation>
        <location evidence="1">Cell inner membrane</location>
    </subcellularLocation>
</comment>
<keyword evidence="2" id="KW-0813">Transport</keyword>
<keyword evidence="8" id="KW-0472">Membrane</keyword>
<dbReference type="Pfam" id="PF11356">
    <property type="entry name" value="T2SSC"/>
    <property type="match status" value="1"/>
</dbReference>
<organism evidence="10 11">
    <name type="scientific">Parvularcula maris</name>
    <dbReference type="NCBI Taxonomy" id="2965077"/>
    <lineage>
        <taxon>Bacteria</taxon>
        <taxon>Pseudomonadati</taxon>
        <taxon>Pseudomonadota</taxon>
        <taxon>Alphaproteobacteria</taxon>
        <taxon>Parvularculales</taxon>
        <taxon>Parvularculaceae</taxon>
        <taxon>Parvularcula</taxon>
    </lineage>
</organism>
<accession>A0A9X2L8R1</accession>
<dbReference type="Proteomes" id="UP001142610">
    <property type="component" value="Unassembled WGS sequence"/>
</dbReference>
<dbReference type="EMBL" id="JANIBC010000003">
    <property type="protein sequence ID" value="MCQ8185053.1"/>
    <property type="molecule type" value="Genomic_DNA"/>
</dbReference>
<evidence type="ECO:0000313" key="11">
    <source>
        <dbReference type="Proteomes" id="UP001142610"/>
    </source>
</evidence>
<evidence type="ECO:0000256" key="8">
    <source>
        <dbReference type="ARBA" id="ARBA00023136"/>
    </source>
</evidence>
<comment type="caution">
    <text evidence="10">The sequence shown here is derived from an EMBL/GenBank/DDBJ whole genome shotgun (WGS) entry which is preliminary data.</text>
</comment>
<gene>
    <name evidence="10" type="ORF">NOG11_06575</name>
</gene>
<dbReference type="Gene3D" id="2.30.30.830">
    <property type="match status" value="1"/>
</dbReference>
<dbReference type="AlphaFoldDB" id="A0A9X2L8R1"/>
<sequence length="269" mass="28288">MTGRDDRQAKKRGMAPLIAAACAVVLLALAAADVVLAVISPVTAEAPSRTARAEGRQMEVDLSVLSRVNPFEGAPEVSEGPVTASLPVTTLQLKLKSAYRVSEGVSSALIETPNGRQQRFREGDQIIRGVELDEVRGRAVVISRSGRREILPLESFPIAPEEMQIGGEAAPIGGTIEVPAEEEVQRVAEAAASGENLQTLAGPLFPLLAQQGAEPGDVPVALNGRPIEDGEGWDTIAAAAQREGRVTLTVLRGGERRDIVITVPSGITL</sequence>
<evidence type="ECO:0000256" key="2">
    <source>
        <dbReference type="ARBA" id="ARBA00022448"/>
    </source>
</evidence>
<protein>
    <recommendedName>
        <fullName evidence="9">Type II secretion system protein GspC N-terminal domain-containing protein</fullName>
    </recommendedName>
</protein>
<dbReference type="GO" id="GO:0005886">
    <property type="term" value="C:plasma membrane"/>
    <property type="evidence" value="ECO:0007669"/>
    <property type="project" value="UniProtKB-SubCell"/>
</dbReference>
<keyword evidence="6" id="KW-0653">Protein transport</keyword>
<dbReference type="GO" id="GO:0015031">
    <property type="term" value="P:protein transport"/>
    <property type="evidence" value="ECO:0007669"/>
    <property type="project" value="UniProtKB-KW"/>
</dbReference>
<dbReference type="InterPro" id="IPR036034">
    <property type="entry name" value="PDZ_sf"/>
</dbReference>
<dbReference type="Gene3D" id="2.30.42.10">
    <property type="match status" value="1"/>
</dbReference>
<dbReference type="RefSeq" id="WP_256618913.1">
    <property type="nucleotide sequence ID" value="NZ_JANIBC010000003.1"/>
</dbReference>
<evidence type="ECO:0000256" key="4">
    <source>
        <dbReference type="ARBA" id="ARBA00022519"/>
    </source>
</evidence>
<evidence type="ECO:0000259" key="9">
    <source>
        <dbReference type="Pfam" id="PF11356"/>
    </source>
</evidence>
<keyword evidence="4" id="KW-0997">Cell inner membrane</keyword>
<keyword evidence="7" id="KW-1133">Transmembrane helix</keyword>
<reference evidence="10" key="1">
    <citation type="submission" date="2022-07" db="EMBL/GenBank/DDBJ databases">
        <title>Parvularcula maris sp. nov., an algicidal bacterium isolated from seawater.</title>
        <authorList>
            <person name="Li F."/>
        </authorList>
    </citation>
    <scope>NUCLEOTIDE SEQUENCE</scope>
    <source>
        <strain evidence="10">BGMRC 0090</strain>
    </source>
</reference>
<proteinExistence type="predicted"/>
<dbReference type="InterPro" id="IPR024961">
    <property type="entry name" value="T2SS_GspC_N"/>
</dbReference>
<evidence type="ECO:0000256" key="1">
    <source>
        <dbReference type="ARBA" id="ARBA00004533"/>
    </source>
</evidence>
<keyword evidence="11" id="KW-1185">Reference proteome</keyword>
<evidence type="ECO:0000256" key="5">
    <source>
        <dbReference type="ARBA" id="ARBA00022692"/>
    </source>
</evidence>
<keyword evidence="5" id="KW-0812">Transmembrane</keyword>
<evidence type="ECO:0000256" key="6">
    <source>
        <dbReference type="ARBA" id="ARBA00022927"/>
    </source>
</evidence>
<evidence type="ECO:0000256" key="3">
    <source>
        <dbReference type="ARBA" id="ARBA00022475"/>
    </source>
</evidence>